<keyword evidence="4 6" id="KW-0862">Zinc</keyword>
<comment type="caution">
    <text evidence="9">The sequence shown here is derived from an EMBL/GenBank/DDBJ whole genome shotgun (WGS) entry which is preliminary data.</text>
</comment>
<evidence type="ECO:0000256" key="4">
    <source>
        <dbReference type="ARBA" id="ARBA00022833"/>
    </source>
</evidence>
<keyword evidence="7" id="KW-1133">Transmembrane helix</keyword>
<protein>
    <recommendedName>
        <fullName evidence="8">Peptidase M48 domain-containing protein</fullName>
    </recommendedName>
</protein>
<evidence type="ECO:0000313" key="9">
    <source>
        <dbReference type="EMBL" id="ODB98668.1"/>
    </source>
</evidence>
<name>A0A1E2UV88_9GAMM</name>
<comment type="similarity">
    <text evidence="6">Belongs to the peptidase M48 family.</text>
</comment>
<keyword evidence="2" id="KW-0479">Metal-binding</keyword>
<feature type="transmembrane region" description="Helical" evidence="7">
    <location>
        <begin position="201"/>
        <end position="220"/>
    </location>
</feature>
<evidence type="ECO:0000313" key="10">
    <source>
        <dbReference type="Proteomes" id="UP000094849"/>
    </source>
</evidence>
<dbReference type="InterPro" id="IPR001915">
    <property type="entry name" value="Peptidase_M48"/>
</dbReference>
<evidence type="ECO:0000256" key="6">
    <source>
        <dbReference type="RuleBase" id="RU003983"/>
    </source>
</evidence>
<keyword evidence="10" id="KW-1185">Reference proteome</keyword>
<evidence type="ECO:0000256" key="5">
    <source>
        <dbReference type="ARBA" id="ARBA00023049"/>
    </source>
</evidence>
<dbReference type="AlphaFoldDB" id="A0A1E2UV88"/>
<keyword evidence="3 6" id="KW-0378">Hydrolase</keyword>
<dbReference type="GO" id="GO:0046872">
    <property type="term" value="F:metal ion binding"/>
    <property type="evidence" value="ECO:0007669"/>
    <property type="project" value="UniProtKB-KW"/>
</dbReference>
<reference evidence="9 10" key="1">
    <citation type="submission" date="2016-03" db="EMBL/GenBank/DDBJ databases">
        <title>Chemosynthetic sulphur-oxidizing symbionts of marine invertebrate animals are capable of nitrogen fixation.</title>
        <authorList>
            <person name="Petersen J.M."/>
            <person name="Kemper A."/>
            <person name="Gruber-Vodicka H."/>
            <person name="Cardini U."/>
            <person name="Geest Mvander."/>
            <person name="Kleiner M."/>
            <person name="Bulgheresi S."/>
            <person name="Fussmann M."/>
            <person name="Herbold C."/>
            <person name="Seah B.K.B."/>
            <person name="Antony C.Paul."/>
            <person name="Liu D."/>
            <person name="Belitz A."/>
            <person name="Weber M."/>
        </authorList>
    </citation>
    <scope>NUCLEOTIDE SEQUENCE [LARGE SCALE GENOMIC DNA]</scope>
    <source>
        <strain evidence="9">G_D</strain>
    </source>
</reference>
<dbReference type="EMBL" id="LVJZ01000003">
    <property type="protein sequence ID" value="ODB98668.1"/>
    <property type="molecule type" value="Genomic_DNA"/>
</dbReference>
<dbReference type="STRING" id="1818881.A3196_15130"/>
<evidence type="ECO:0000256" key="2">
    <source>
        <dbReference type="ARBA" id="ARBA00022723"/>
    </source>
</evidence>
<proteinExistence type="inferred from homology"/>
<dbReference type="PANTHER" id="PTHR34978:SF3">
    <property type="entry name" value="SLR0241 PROTEIN"/>
    <property type="match status" value="1"/>
</dbReference>
<feature type="transmembrane region" description="Helical" evidence="7">
    <location>
        <begin position="6"/>
        <end position="28"/>
    </location>
</feature>
<dbReference type="Gene3D" id="3.30.2010.10">
    <property type="entry name" value="Metalloproteases ('zincins'), catalytic domain"/>
    <property type="match status" value="1"/>
</dbReference>
<evidence type="ECO:0000259" key="8">
    <source>
        <dbReference type="Pfam" id="PF01435"/>
    </source>
</evidence>
<keyword evidence="5 6" id="KW-0482">Metalloprotease</keyword>
<feature type="domain" description="Peptidase M48" evidence="8">
    <location>
        <begin position="47"/>
        <end position="107"/>
    </location>
</feature>
<dbReference type="InterPro" id="IPR052173">
    <property type="entry name" value="Beta-lactam_resp_regulator"/>
</dbReference>
<accession>A0A1E2UV88</accession>
<comment type="cofactor">
    <cofactor evidence="6">
        <name>Zn(2+)</name>
        <dbReference type="ChEBI" id="CHEBI:29105"/>
    </cofactor>
    <text evidence="6">Binds 1 zinc ion per subunit.</text>
</comment>
<dbReference type="GO" id="GO:0004222">
    <property type="term" value="F:metalloendopeptidase activity"/>
    <property type="evidence" value="ECO:0007669"/>
    <property type="project" value="InterPro"/>
</dbReference>
<evidence type="ECO:0000256" key="3">
    <source>
        <dbReference type="ARBA" id="ARBA00022801"/>
    </source>
</evidence>
<keyword evidence="1 6" id="KW-0645">Protease</keyword>
<keyword evidence="7" id="KW-0472">Membrane</keyword>
<keyword evidence="7" id="KW-0812">Transmembrane</keyword>
<evidence type="ECO:0000256" key="7">
    <source>
        <dbReference type="SAM" id="Phobius"/>
    </source>
</evidence>
<dbReference type="Proteomes" id="UP000094849">
    <property type="component" value="Unassembled WGS sequence"/>
</dbReference>
<gene>
    <name evidence="9" type="ORF">A3196_15130</name>
</gene>
<dbReference type="Pfam" id="PF01435">
    <property type="entry name" value="Peptidase_M48"/>
    <property type="match status" value="1"/>
</dbReference>
<dbReference type="PANTHER" id="PTHR34978">
    <property type="entry name" value="POSSIBLE SENSOR-TRANSDUCER PROTEIN BLAR"/>
    <property type="match status" value="1"/>
</dbReference>
<sequence>MTTETFNGMVTVTLIVITLVSVGTLMVMQSLSGRRRLQTLSDLSESTSKYYRLVDNPAAIAWCAGLFRPQVFLSSGLVNSLSARQLQIILTHELAHALRRDNLSKWCLHWATIAWPQSRRQRIRQEFFDYTEQISDLAAAYVHQGKTDLVDLIRLLDSCCASSSKHNNSARQDHIIKRIIALEHELERQTDGTTTQKESLFPGYAVASVWLVFIVMAVHYGHPLLEWLSR</sequence>
<dbReference type="CDD" id="cd07326">
    <property type="entry name" value="M56_BlaR1_MecR1_like"/>
    <property type="match status" value="1"/>
</dbReference>
<evidence type="ECO:0000256" key="1">
    <source>
        <dbReference type="ARBA" id="ARBA00022670"/>
    </source>
</evidence>
<organism evidence="9 10">
    <name type="scientific">Candidatus Thiodiazotropha endoloripes</name>
    <dbReference type="NCBI Taxonomy" id="1818881"/>
    <lineage>
        <taxon>Bacteria</taxon>
        <taxon>Pseudomonadati</taxon>
        <taxon>Pseudomonadota</taxon>
        <taxon>Gammaproteobacteria</taxon>
        <taxon>Chromatiales</taxon>
        <taxon>Sedimenticolaceae</taxon>
        <taxon>Candidatus Thiodiazotropha</taxon>
    </lineage>
</organism>
<dbReference type="GO" id="GO:0006508">
    <property type="term" value="P:proteolysis"/>
    <property type="evidence" value="ECO:0007669"/>
    <property type="project" value="UniProtKB-KW"/>
</dbReference>